<evidence type="ECO:0000256" key="3">
    <source>
        <dbReference type="ARBA" id="ARBA00023002"/>
    </source>
</evidence>
<accession>A0ABX8A7R3</accession>
<evidence type="ECO:0000313" key="8">
    <source>
        <dbReference type="Proteomes" id="UP000682843"/>
    </source>
</evidence>
<dbReference type="Gene3D" id="1.10.150.120">
    <property type="entry name" value="[2Fe-2S]-binding domain"/>
    <property type="match status" value="1"/>
</dbReference>
<dbReference type="EMBL" id="CP036498">
    <property type="protein sequence ID" value="QUS39351.1"/>
    <property type="molecule type" value="Genomic_DNA"/>
</dbReference>
<dbReference type="InterPro" id="IPR036010">
    <property type="entry name" value="2Fe-2S_ferredoxin-like_sf"/>
</dbReference>
<dbReference type="PANTHER" id="PTHR44379">
    <property type="entry name" value="OXIDOREDUCTASE WITH IRON-SULFUR SUBUNIT"/>
    <property type="match status" value="1"/>
</dbReference>
<keyword evidence="5" id="KW-0411">Iron-sulfur</keyword>
<dbReference type="Gene3D" id="3.10.20.30">
    <property type="match status" value="1"/>
</dbReference>
<dbReference type="CDD" id="cd00207">
    <property type="entry name" value="fer2"/>
    <property type="match status" value="1"/>
</dbReference>
<keyword evidence="2" id="KW-0479">Metal-binding</keyword>
<dbReference type="Pfam" id="PF01799">
    <property type="entry name" value="Fer2_2"/>
    <property type="match status" value="1"/>
</dbReference>
<evidence type="ECO:0000256" key="1">
    <source>
        <dbReference type="ARBA" id="ARBA00022714"/>
    </source>
</evidence>
<evidence type="ECO:0000256" key="5">
    <source>
        <dbReference type="ARBA" id="ARBA00023014"/>
    </source>
</evidence>
<keyword evidence="3" id="KW-0560">Oxidoreductase</keyword>
<dbReference type="InterPro" id="IPR002888">
    <property type="entry name" value="2Fe-2S-bd"/>
</dbReference>
<sequence length="159" mass="17320">MTDKSDITLTINGKAHAIRVEARRTLADAIREECGQTGTHIGCEHGVCGACTVLVNGEPVRSCLMFAQQADGKQIRTVEGLARGDEMHVMQRAFMENHGLQCGFCTPGFLMLAVGVLERELDISDHDLVDVLSSNLCRCTGYQNIIKAVRAAAIEMRQS</sequence>
<dbReference type="InterPro" id="IPR006058">
    <property type="entry name" value="2Fe2S_fd_BS"/>
</dbReference>
<dbReference type="SUPFAM" id="SSF54292">
    <property type="entry name" value="2Fe-2S ferredoxin-like"/>
    <property type="match status" value="1"/>
</dbReference>
<organism evidence="7 8">
    <name type="scientific">Tardiphaga alba</name>
    <dbReference type="NCBI Taxonomy" id="340268"/>
    <lineage>
        <taxon>Bacteria</taxon>
        <taxon>Pseudomonadati</taxon>
        <taxon>Pseudomonadota</taxon>
        <taxon>Alphaproteobacteria</taxon>
        <taxon>Hyphomicrobiales</taxon>
        <taxon>Nitrobacteraceae</taxon>
        <taxon>Tardiphaga</taxon>
    </lineage>
</organism>
<dbReference type="Proteomes" id="UP000682843">
    <property type="component" value="Chromosome"/>
</dbReference>
<evidence type="ECO:0000313" key="7">
    <source>
        <dbReference type="EMBL" id="QUS39351.1"/>
    </source>
</evidence>
<name>A0ABX8A7R3_9BRAD</name>
<keyword evidence="1" id="KW-0001">2Fe-2S</keyword>
<protein>
    <submittedName>
        <fullName evidence="7">(2Fe-2S)-binding protein</fullName>
    </submittedName>
</protein>
<dbReference type="PROSITE" id="PS51085">
    <property type="entry name" value="2FE2S_FER_2"/>
    <property type="match status" value="1"/>
</dbReference>
<dbReference type="PANTHER" id="PTHR44379:SF5">
    <property type="entry name" value="OXIDOREDUCTASE WITH IRON-SULFUR SUBUNIT"/>
    <property type="match status" value="1"/>
</dbReference>
<dbReference type="SUPFAM" id="SSF47741">
    <property type="entry name" value="CO dehydrogenase ISP C-domain like"/>
    <property type="match status" value="1"/>
</dbReference>
<evidence type="ECO:0000256" key="4">
    <source>
        <dbReference type="ARBA" id="ARBA00023004"/>
    </source>
</evidence>
<proteinExistence type="predicted"/>
<feature type="domain" description="2Fe-2S ferredoxin-type" evidence="6">
    <location>
        <begin position="5"/>
        <end position="81"/>
    </location>
</feature>
<reference evidence="7 8" key="1">
    <citation type="submission" date="2019-02" db="EMBL/GenBank/DDBJ databases">
        <title>Emended description of the genus Rhodopseudomonas and description of Rhodopseudomonas albus sp. nov., a non-phototrophic, heavy-metal-tolerant bacterium isolated from garden soil.</title>
        <authorList>
            <person name="Bao Z."/>
            <person name="Cao W.W."/>
            <person name="Sato Y."/>
            <person name="Nishizawa T."/>
            <person name="Zhao J."/>
            <person name="Guo Y."/>
            <person name="Ohta H."/>
        </authorList>
    </citation>
    <scope>NUCLEOTIDE SEQUENCE [LARGE SCALE GENOMIC DNA]</scope>
    <source>
        <strain evidence="7 8">SK50-23</strain>
    </source>
</reference>
<dbReference type="RefSeq" id="WP_211912893.1">
    <property type="nucleotide sequence ID" value="NZ_CP036498.1"/>
</dbReference>
<evidence type="ECO:0000256" key="2">
    <source>
        <dbReference type="ARBA" id="ARBA00022723"/>
    </source>
</evidence>
<dbReference type="InterPro" id="IPR051452">
    <property type="entry name" value="Diverse_Oxidoreductases"/>
</dbReference>
<evidence type="ECO:0000259" key="6">
    <source>
        <dbReference type="PROSITE" id="PS51085"/>
    </source>
</evidence>
<keyword evidence="4" id="KW-0408">Iron</keyword>
<dbReference type="InterPro" id="IPR012675">
    <property type="entry name" value="Beta-grasp_dom_sf"/>
</dbReference>
<gene>
    <name evidence="7" type="ORF">RPMA_11265</name>
</gene>
<dbReference type="Pfam" id="PF00111">
    <property type="entry name" value="Fer2"/>
    <property type="match status" value="1"/>
</dbReference>
<keyword evidence="8" id="KW-1185">Reference proteome</keyword>
<dbReference type="PROSITE" id="PS00197">
    <property type="entry name" value="2FE2S_FER_1"/>
    <property type="match status" value="1"/>
</dbReference>
<dbReference type="InterPro" id="IPR001041">
    <property type="entry name" value="2Fe-2S_ferredoxin-type"/>
</dbReference>
<dbReference type="InterPro" id="IPR036884">
    <property type="entry name" value="2Fe-2S-bd_dom_sf"/>
</dbReference>